<dbReference type="EMBL" id="JACHIF010000003">
    <property type="protein sequence ID" value="MBB5037774.1"/>
    <property type="molecule type" value="Genomic_DNA"/>
</dbReference>
<accession>A0A7W8DPK8</accession>
<comment type="caution">
    <text evidence="2">The sequence shown here is derived from an EMBL/GenBank/DDBJ whole genome shotgun (WGS) entry which is preliminary data.</text>
</comment>
<feature type="chain" id="PRO_5030552493" evidence="1">
    <location>
        <begin position="20"/>
        <end position="249"/>
    </location>
</feature>
<feature type="signal peptide" evidence="1">
    <location>
        <begin position="1"/>
        <end position="19"/>
    </location>
</feature>
<sequence length="249" mass="26963">MMTKIFLTLLMLGTLMARGQTPEEIEKDYETKASKATEKLQATLQREGTAIAANLVSKGDTAGAATVSEQLSAKLDGTKIPSAHPAITHLLGQYDAARANALKPIQDSTLQRLDALLKSPTGKDMQAVLKIAKIREKVTLGSVSSAAAEASPQAKSSKVEEFFVEKSWYSAVGTEYHFTKDQKGFRKHGATKTPLKWKVRAGDIVEAEGQMFPDSPPVLFYFKFTNDKEATFGRGSVNALGDPLTAEKP</sequence>
<keyword evidence="3" id="KW-1185">Reference proteome</keyword>
<reference evidence="2 3" key="1">
    <citation type="submission" date="2020-08" db="EMBL/GenBank/DDBJ databases">
        <title>Genomic Encyclopedia of Type Strains, Phase IV (KMG-IV): sequencing the most valuable type-strain genomes for metagenomic binning, comparative biology and taxonomic classification.</title>
        <authorList>
            <person name="Goeker M."/>
        </authorList>
    </citation>
    <scope>NUCLEOTIDE SEQUENCE [LARGE SCALE GENOMIC DNA]</scope>
    <source>
        <strain evidence="2 3">DSM 12251</strain>
    </source>
</reference>
<keyword evidence="1" id="KW-0732">Signal</keyword>
<evidence type="ECO:0000313" key="2">
    <source>
        <dbReference type="EMBL" id="MBB5037774.1"/>
    </source>
</evidence>
<evidence type="ECO:0000256" key="1">
    <source>
        <dbReference type="SAM" id="SignalP"/>
    </source>
</evidence>
<dbReference type="Proteomes" id="UP000534294">
    <property type="component" value="Unassembled WGS sequence"/>
</dbReference>
<dbReference type="AlphaFoldDB" id="A0A7W8DPK8"/>
<name>A0A7W8DPK8_9BACT</name>
<organism evidence="2 3">
    <name type="scientific">Prosthecobacter dejongeii</name>
    <dbReference type="NCBI Taxonomy" id="48465"/>
    <lineage>
        <taxon>Bacteria</taxon>
        <taxon>Pseudomonadati</taxon>
        <taxon>Verrucomicrobiota</taxon>
        <taxon>Verrucomicrobiia</taxon>
        <taxon>Verrucomicrobiales</taxon>
        <taxon>Verrucomicrobiaceae</taxon>
        <taxon>Prosthecobacter</taxon>
    </lineage>
</organism>
<proteinExistence type="predicted"/>
<evidence type="ECO:0000313" key="3">
    <source>
        <dbReference type="Proteomes" id="UP000534294"/>
    </source>
</evidence>
<gene>
    <name evidence="2" type="ORF">HNQ64_002023</name>
</gene>
<protein>
    <submittedName>
        <fullName evidence="2">Uncharacterized protein</fullName>
    </submittedName>
</protein>
<dbReference type="RefSeq" id="WP_184207963.1">
    <property type="nucleotide sequence ID" value="NZ_JACHIF010000003.1"/>
</dbReference>